<evidence type="ECO:0000259" key="15">
    <source>
        <dbReference type="PROSITE" id="PS50109"/>
    </source>
</evidence>
<comment type="catalytic activity">
    <reaction evidence="1">
        <text>ATP + protein L-histidine = ADP + protein N-phospho-L-histidine.</text>
        <dbReference type="EC" id="2.7.13.3"/>
    </reaction>
</comment>
<dbReference type="InterPro" id="IPR004358">
    <property type="entry name" value="Sig_transdc_His_kin-like_C"/>
</dbReference>
<dbReference type="PANTHER" id="PTHR45528:SF1">
    <property type="entry name" value="SENSOR HISTIDINE KINASE CPXA"/>
    <property type="match status" value="1"/>
</dbReference>
<keyword evidence="12" id="KW-0902">Two-component regulatory system</keyword>
<dbReference type="Gene3D" id="6.10.340.10">
    <property type="match status" value="1"/>
</dbReference>
<comment type="subcellular location">
    <subcellularLocation>
        <location evidence="2">Cell membrane</location>
        <topology evidence="2">Multi-pass membrane protein</topology>
    </subcellularLocation>
</comment>
<evidence type="ECO:0000256" key="12">
    <source>
        <dbReference type="ARBA" id="ARBA00023012"/>
    </source>
</evidence>
<evidence type="ECO:0000256" key="4">
    <source>
        <dbReference type="ARBA" id="ARBA00022475"/>
    </source>
</evidence>
<evidence type="ECO:0000256" key="11">
    <source>
        <dbReference type="ARBA" id="ARBA00022989"/>
    </source>
</evidence>
<evidence type="ECO:0000313" key="18">
    <source>
        <dbReference type="Proteomes" id="UP000613030"/>
    </source>
</evidence>
<dbReference type="Gene3D" id="1.10.287.130">
    <property type="match status" value="1"/>
</dbReference>
<keyword evidence="8" id="KW-0547">Nucleotide-binding</keyword>
<evidence type="ECO:0000256" key="10">
    <source>
        <dbReference type="ARBA" id="ARBA00022840"/>
    </source>
</evidence>
<keyword evidence="11 14" id="KW-1133">Transmembrane helix</keyword>
<dbReference type="SUPFAM" id="SSF55874">
    <property type="entry name" value="ATPase domain of HSP90 chaperone/DNA topoisomerase II/histidine kinase"/>
    <property type="match status" value="1"/>
</dbReference>
<dbReference type="Pfam" id="PF00672">
    <property type="entry name" value="HAMP"/>
    <property type="match status" value="1"/>
</dbReference>
<dbReference type="PROSITE" id="PS50109">
    <property type="entry name" value="HIS_KIN"/>
    <property type="match status" value="1"/>
</dbReference>
<keyword evidence="7 14" id="KW-0812">Transmembrane</keyword>
<dbReference type="Pfam" id="PF00512">
    <property type="entry name" value="HisKA"/>
    <property type="match status" value="1"/>
</dbReference>
<keyword evidence="9 17" id="KW-0418">Kinase</keyword>
<keyword evidence="5" id="KW-0597">Phosphoprotein</keyword>
<sequence>MRIRNKIVLIFVVVTAVTLVMLSVFIYLFSIRHAHRYFYTRLKVRASIALHGYLEEGQSEGVLELRERHLQMLPDEREYIVRYDSTTRQWKGNALPMLSQTFYAGVQESGYAEWDNDFVHYVGVNDATAPGVISVATARDDEGAVQMQSLLNLLMLAVVFGSVFVFGLGRLLAAQIIKPVSDIIEEVNRISASSLDKRLSTAKGEDEIAALAQTFNSMLDRLHVAFQLQSNFISNASHELRTPLTAILGESDVTLSGERSCDEYKKSIQAIRTEAEKLNDLVTSLLQLSQVGFDGKRQMLEPVSVDLLLMKIKNEINKRFPNNHLHIELKDVPENPDALVLMCIPTWMELALLNIVNNAIKYSDNKDVLVTLSATEHELSIRISDLGIGISETDMKHVFELFFRGSNSQAYVGHGIGLPLADKIIRLHGGRIDILSRPNQGTTVVVNFNRNQIRKR</sequence>
<evidence type="ECO:0000256" key="14">
    <source>
        <dbReference type="SAM" id="Phobius"/>
    </source>
</evidence>
<dbReference type="CDD" id="cd00082">
    <property type="entry name" value="HisKA"/>
    <property type="match status" value="1"/>
</dbReference>
<evidence type="ECO:0000256" key="9">
    <source>
        <dbReference type="ARBA" id="ARBA00022777"/>
    </source>
</evidence>
<evidence type="ECO:0000256" key="13">
    <source>
        <dbReference type="ARBA" id="ARBA00023136"/>
    </source>
</evidence>
<evidence type="ECO:0000313" key="17">
    <source>
        <dbReference type="EMBL" id="MBL0741311.1"/>
    </source>
</evidence>
<feature type="transmembrane region" description="Helical" evidence="14">
    <location>
        <begin position="150"/>
        <end position="173"/>
    </location>
</feature>
<feature type="transmembrane region" description="Helical" evidence="14">
    <location>
        <begin position="7"/>
        <end position="29"/>
    </location>
</feature>
<feature type="domain" description="Histidine kinase" evidence="15">
    <location>
        <begin position="235"/>
        <end position="452"/>
    </location>
</feature>
<dbReference type="Proteomes" id="UP000613030">
    <property type="component" value="Unassembled WGS sequence"/>
</dbReference>
<dbReference type="SMART" id="SM00304">
    <property type="entry name" value="HAMP"/>
    <property type="match status" value="1"/>
</dbReference>
<dbReference type="InterPro" id="IPR050398">
    <property type="entry name" value="HssS/ArlS-like"/>
</dbReference>
<dbReference type="InterPro" id="IPR003660">
    <property type="entry name" value="HAMP_dom"/>
</dbReference>
<dbReference type="SUPFAM" id="SSF158472">
    <property type="entry name" value="HAMP domain-like"/>
    <property type="match status" value="1"/>
</dbReference>
<dbReference type="PROSITE" id="PS50885">
    <property type="entry name" value="HAMP"/>
    <property type="match status" value="1"/>
</dbReference>
<dbReference type="SMART" id="SM00387">
    <property type="entry name" value="HATPase_c"/>
    <property type="match status" value="1"/>
</dbReference>
<dbReference type="EMBL" id="JAERRB010000002">
    <property type="protein sequence ID" value="MBL0741311.1"/>
    <property type="molecule type" value="Genomic_DNA"/>
</dbReference>
<dbReference type="PANTHER" id="PTHR45528">
    <property type="entry name" value="SENSOR HISTIDINE KINASE CPXA"/>
    <property type="match status" value="1"/>
</dbReference>
<dbReference type="InterPro" id="IPR003661">
    <property type="entry name" value="HisK_dim/P_dom"/>
</dbReference>
<feature type="domain" description="HAMP" evidence="16">
    <location>
        <begin position="174"/>
        <end position="227"/>
    </location>
</feature>
<comment type="caution">
    <text evidence="17">The sequence shown here is derived from an EMBL/GenBank/DDBJ whole genome shotgun (WGS) entry which is preliminary data.</text>
</comment>
<dbReference type="SUPFAM" id="SSF47384">
    <property type="entry name" value="Homodimeric domain of signal transducing histidine kinase"/>
    <property type="match status" value="1"/>
</dbReference>
<protein>
    <recommendedName>
        <fullName evidence="3">histidine kinase</fullName>
        <ecNumber evidence="3">2.7.13.3</ecNumber>
    </recommendedName>
</protein>
<dbReference type="GO" id="GO:0016301">
    <property type="term" value="F:kinase activity"/>
    <property type="evidence" value="ECO:0007669"/>
    <property type="project" value="UniProtKB-KW"/>
</dbReference>
<dbReference type="PRINTS" id="PR00344">
    <property type="entry name" value="BCTRLSENSOR"/>
</dbReference>
<dbReference type="InterPro" id="IPR005467">
    <property type="entry name" value="His_kinase_dom"/>
</dbReference>
<dbReference type="InterPro" id="IPR036890">
    <property type="entry name" value="HATPase_C_sf"/>
</dbReference>
<evidence type="ECO:0000256" key="7">
    <source>
        <dbReference type="ARBA" id="ARBA00022692"/>
    </source>
</evidence>
<dbReference type="InterPro" id="IPR003594">
    <property type="entry name" value="HATPase_dom"/>
</dbReference>
<evidence type="ECO:0000256" key="8">
    <source>
        <dbReference type="ARBA" id="ARBA00022741"/>
    </source>
</evidence>
<dbReference type="InterPro" id="IPR036097">
    <property type="entry name" value="HisK_dim/P_sf"/>
</dbReference>
<dbReference type="EC" id="2.7.13.3" evidence="3"/>
<keyword evidence="10" id="KW-0067">ATP-binding</keyword>
<evidence type="ECO:0000256" key="5">
    <source>
        <dbReference type="ARBA" id="ARBA00022553"/>
    </source>
</evidence>
<name>A0ABS1KPG1_9BACT</name>
<keyword evidence="13 14" id="KW-0472">Membrane</keyword>
<dbReference type="RefSeq" id="WP_202008665.1">
    <property type="nucleotide sequence ID" value="NZ_JAERRB010000002.1"/>
</dbReference>
<accession>A0ABS1KPG1</accession>
<gene>
    <name evidence="17" type="ORF">JI741_08770</name>
</gene>
<organism evidence="17 18">
    <name type="scientific">Chryseolinea lacunae</name>
    <dbReference type="NCBI Taxonomy" id="2801331"/>
    <lineage>
        <taxon>Bacteria</taxon>
        <taxon>Pseudomonadati</taxon>
        <taxon>Bacteroidota</taxon>
        <taxon>Cytophagia</taxon>
        <taxon>Cytophagales</taxon>
        <taxon>Fulvivirgaceae</taxon>
        <taxon>Chryseolinea</taxon>
    </lineage>
</organism>
<evidence type="ECO:0000256" key="1">
    <source>
        <dbReference type="ARBA" id="ARBA00000085"/>
    </source>
</evidence>
<reference evidence="17 18" key="1">
    <citation type="submission" date="2021-01" db="EMBL/GenBank/DDBJ databases">
        <title>Chryseolinea sp. Jin1 Genome sequencing and assembly.</title>
        <authorList>
            <person name="Kim I."/>
        </authorList>
    </citation>
    <scope>NUCLEOTIDE SEQUENCE [LARGE SCALE GENOMIC DNA]</scope>
    <source>
        <strain evidence="17 18">Jin1</strain>
    </source>
</reference>
<keyword evidence="6" id="KW-0808">Transferase</keyword>
<keyword evidence="18" id="KW-1185">Reference proteome</keyword>
<dbReference type="CDD" id="cd06225">
    <property type="entry name" value="HAMP"/>
    <property type="match status" value="1"/>
</dbReference>
<keyword evidence="4" id="KW-1003">Cell membrane</keyword>
<proteinExistence type="predicted"/>
<dbReference type="Gene3D" id="3.30.565.10">
    <property type="entry name" value="Histidine kinase-like ATPase, C-terminal domain"/>
    <property type="match status" value="1"/>
</dbReference>
<evidence type="ECO:0000256" key="3">
    <source>
        <dbReference type="ARBA" id="ARBA00012438"/>
    </source>
</evidence>
<evidence type="ECO:0000256" key="6">
    <source>
        <dbReference type="ARBA" id="ARBA00022679"/>
    </source>
</evidence>
<evidence type="ECO:0000259" key="16">
    <source>
        <dbReference type="PROSITE" id="PS50885"/>
    </source>
</evidence>
<evidence type="ECO:0000256" key="2">
    <source>
        <dbReference type="ARBA" id="ARBA00004651"/>
    </source>
</evidence>
<dbReference type="SMART" id="SM00388">
    <property type="entry name" value="HisKA"/>
    <property type="match status" value="1"/>
</dbReference>
<dbReference type="Pfam" id="PF02518">
    <property type="entry name" value="HATPase_c"/>
    <property type="match status" value="1"/>
</dbReference>